<evidence type="ECO:0000313" key="1">
    <source>
        <dbReference type="EMBL" id="SJZ59433.1"/>
    </source>
</evidence>
<evidence type="ECO:0008006" key="3">
    <source>
        <dbReference type="Google" id="ProtNLM"/>
    </source>
</evidence>
<dbReference type="EMBL" id="FUWJ01000001">
    <property type="protein sequence ID" value="SJZ59433.1"/>
    <property type="molecule type" value="Genomic_DNA"/>
</dbReference>
<evidence type="ECO:0000313" key="2">
    <source>
        <dbReference type="Proteomes" id="UP000190092"/>
    </source>
</evidence>
<proteinExistence type="predicted"/>
<organism evidence="1 2">
    <name type="scientific">Enhydrobacter aerosaccus</name>
    <dbReference type="NCBI Taxonomy" id="225324"/>
    <lineage>
        <taxon>Bacteria</taxon>
        <taxon>Pseudomonadati</taxon>
        <taxon>Pseudomonadota</taxon>
        <taxon>Alphaproteobacteria</taxon>
        <taxon>Hyphomicrobiales</taxon>
        <taxon>Enhydrobacter</taxon>
    </lineage>
</organism>
<reference evidence="2" key="1">
    <citation type="submission" date="2017-02" db="EMBL/GenBank/DDBJ databases">
        <authorList>
            <person name="Varghese N."/>
            <person name="Submissions S."/>
        </authorList>
    </citation>
    <scope>NUCLEOTIDE SEQUENCE [LARGE SCALE GENOMIC DNA]</scope>
    <source>
        <strain evidence="2">ATCC 27094</strain>
    </source>
</reference>
<keyword evidence="2" id="KW-1185">Reference proteome</keyword>
<dbReference type="Proteomes" id="UP000190092">
    <property type="component" value="Unassembled WGS sequence"/>
</dbReference>
<accession>A0A1T4LXG1</accession>
<dbReference type="RefSeq" id="WP_139373771.1">
    <property type="nucleotide sequence ID" value="NZ_FUWJ01000001.1"/>
</dbReference>
<sequence length="475" mass="51982">MTSEQEKLCRRALDGMKTICLPGPFPLGADDLGTILEENDIRNASINLRERTVTGFSAGGIDAIVTLAKTFRPSRSEISRRASNATLAKLLFDYIIGHWTHRVSTSLTQPDLDQLQTVVDDWFASLTEVREHVVPCILFPHAVPKFTIGPVTFRHISEPPTNEVGGAQGAFQPENGDFRFSSLMEFATNRNAPWMAFVKVTGRPTAESIHAADTATDVALAVVQLVSPGQDMRGIARASARTAPLGRVDASWAENGGFSEQLRNQIPALARPQKLIVDHIKEVEPVLRSMGQRLTAFLDASSSVPDLDEAWCNAAYWYHEALAETLDTVAVAKLETAIEVLFRAENMSGSKRRLHESFDVFFSLGSSDPIVENGKVTVQQFVEAITTARSRVLHGTWPTLGFDLPANKSNQTISYGDVELLTRFLLISFSAHLDAYIKTGNPTDTTDAFFAWIKAERAAEAAKAAAAPPTNEGRD</sequence>
<dbReference type="OrthoDB" id="8442703at2"/>
<dbReference type="STRING" id="225324.SAMN02745126_01766"/>
<dbReference type="AlphaFoldDB" id="A0A1T4LXG1"/>
<gene>
    <name evidence="1" type="ORF">SAMN02745126_01766</name>
</gene>
<protein>
    <recommendedName>
        <fullName evidence="3">Apea-like HEPN domain-containing protein</fullName>
    </recommendedName>
</protein>
<name>A0A1T4LXG1_9HYPH</name>